<accession>A0A381SFZ8</accession>
<dbReference type="EMBL" id="UINC01003062">
    <property type="protein sequence ID" value="SVA02995.1"/>
    <property type="molecule type" value="Genomic_DNA"/>
</dbReference>
<evidence type="ECO:0000313" key="1">
    <source>
        <dbReference type="EMBL" id="SVA02995.1"/>
    </source>
</evidence>
<organism evidence="1">
    <name type="scientific">marine metagenome</name>
    <dbReference type="NCBI Taxonomy" id="408172"/>
    <lineage>
        <taxon>unclassified sequences</taxon>
        <taxon>metagenomes</taxon>
        <taxon>ecological metagenomes</taxon>
    </lineage>
</organism>
<proteinExistence type="predicted"/>
<dbReference type="AlphaFoldDB" id="A0A381SFZ8"/>
<name>A0A381SFZ8_9ZZZZ</name>
<gene>
    <name evidence="1" type="ORF">METZ01_LOCUS55849</name>
</gene>
<protein>
    <submittedName>
        <fullName evidence="1">Uncharacterized protein</fullName>
    </submittedName>
</protein>
<reference evidence="1" key="1">
    <citation type="submission" date="2018-05" db="EMBL/GenBank/DDBJ databases">
        <authorList>
            <person name="Lanie J.A."/>
            <person name="Ng W.-L."/>
            <person name="Kazmierczak K.M."/>
            <person name="Andrzejewski T.M."/>
            <person name="Davidsen T.M."/>
            <person name="Wayne K.J."/>
            <person name="Tettelin H."/>
            <person name="Glass J.I."/>
            <person name="Rusch D."/>
            <person name="Podicherti R."/>
            <person name="Tsui H.-C.T."/>
            <person name="Winkler M.E."/>
        </authorList>
    </citation>
    <scope>NUCLEOTIDE SEQUENCE</scope>
</reference>
<sequence length="59" mass="6883">MYKNTEPIICIPTYSFSRTVLLTTIHTWRSIVETIDALTADHYVRHNSPAKFSGRIFRI</sequence>